<dbReference type="EMBL" id="CP087164">
    <property type="protein sequence ID" value="UGS35100.1"/>
    <property type="molecule type" value="Genomic_DNA"/>
</dbReference>
<accession>A0A9E7BZ94</accession>
<keyword evidence="3 6" id="KW-0067">ATP-binding</keyword>
<dbReference type="SUPFAM" id="SSF52540">
    <property type="entry name" value="P-loop containing nucleoside triphosphate hydrolases"/>
    <property type="match status" value="1"/>
</dbReference>
<evidence type="ECO:0000256" key="4">
    <source>
        <dbReference type="ARBA" id="ARBA00022967"/>
    </source>
</evidence>
<dbReference type="PANTHER" id="PTHR43423:SF1">
    <property type="entry name" value="ABC TRANSPORTER I FAMILY MEMBER 17"/>
    <property type="match status" value="1"/>
</dbReference>
<feature type="domain" description="ABC transporter" evidence="5">
    <location>
        <begin position="3"/>
        <end position="224"/>
    </location>
</feature>
<organism evidence="6 7">
    <name type="scientific">Capillimicrobium parvum</name>
    <dbReference type="NCBI Taxonomy" id="2884022"/>
    <lineage>
        <taxon>Bacteria</taxon>
        <taxon>Bacillati</taxon>
        <taxon>Actinomycetota</taxon>
        <taxon>Thermoleophilia</taxon>
        <taxon>Solirubrobacterales</taxon>
        <taxon>Capillimicrobiaceae</taxon>
        <taxon>Capillimicrobium</taxon>
    </lineage>
</organism>
<dbReference type="InterPro" id="IPR003593">
    <property type="entry name" value="AAA+_ATPase"/>
</dbReference>
<keyword evidence="7" id="KW-1185">Reference proteome</keyword>
<sequence length="226" mass="23413">MVLSLEHVDLERGGRAVLRDVTISAAAGSITALLGPSGAGKSSVLRCLVRLEEPHAGRVLVDGADVRSLDPCGLRRRVGLVAQAPVMLPGDVRANLTYAAEDLSEAQVRAALDQAELAQAFLARPAAELSGGERARVAIARALVRGPEALLFDEPTAALDPARAAAIAELIRRLAAVGLTIVVTAHDVALVQRLADRAVLLVDGAVVSAGAPAEVVAGWEAEPAWR</sequence>
<reference evidence="6" key="1">
    <citation type="journal article" date="2022" name="Int. J. Syst. Evol. Microbiol.">
        <title>Pseudomonas aegrilactucae sp. nov. and Pseudomonas morbosilactucae sp. nov., pathogens causing bacterial rot of lettuce in Japan.</title>
        <authorList>
            <person name="Sawada H."/>
            <person name="Fujikawa T."/>
            <person name="Satou M."/>
        </authorList>
    </citation>
    <scope>NUCLEOTIDE SEQUENCE</scope>
    <source>
        <strain evidence="6">0166_1</strain>
    </source>
</reference>
<evidence type="ECO:0000256" key="2">
    <source>
        <dbReference type="ARBA" id="ARBA00022741"/>
    </source>
</evidence>
<dbReference type="KEGG" id="sbae:DSM104329_01484"/>
<evidence type="ECO:0000313" key="6">
    <source>
        <dbReference type="EMBL" id="UGS35100.1"/>
    </source>
</evidence>
<evidence type="ECO:0000259" key="5">
    <source>
        <dbReference type="PROSITE" id="PS50893"/>
    </source>
</evidence>
<gene>
    <name evidence="6" type="primary">artM</name>
    <name evidence="6" type="ORF">DSM104329_01484</name>
</gene>
<name>A0A9E7BZ94_9ACTN</name>
<evidence type="ECO:0000256" key="3">
    <source>
        <dbReference type="ARBA" id="ARBA00022840"/>
    </source>
</evidence>
<dbReference type="InterPro" id="IPR003439">
    <property type="entry name" value="ABC_transporter-like_ATP-bd"/>
</dbReference>
<proteinExistence type="predicted"/>
<dbReference type="Proteomes" id="UP001162834">
    <property type="component" value="Chromosome"/>
</dbReference>
<keyword evidence="4" id="KW-1278">Translocase</keyword>
<dbReference type="SMART" id="SM00382">
    <property type="entry name" value="AAA"/>
    <property type="match status" value="1"/>
</dbReference>
<dbReference type="InterPro" id="IPR027417">
    <property type="entry name" value="P-loop_NTPase"/>
</dbReference>
<dbReference type="InterPro" id="IPR017871">
    <property type="entry name" value="ABC_transporter-like_CS"/>
</dbReference>
<protein>
    <submittedName>
        <fullName evidence="6">Arginine transport ATP-binding protein ArtM</fullName>
    </submittedName>
</protein>
<keyword evidence="1" id="KW-0813">Transport</keyword>
<dbReference type="AlphaFoldDB" id="A0A9E7BZ94"/>
<dbReference type="PROSITE" id="PS00211">
    <property type="entry name" value="ABC_TRANSPORTER_1"/>
    <property type="match status" value="1"/>
</dbReference>
<dbReference type="GO" id="GO:0016887">
    <property type="term" value="F:ATP hydrolysis activity"/>
    <property type="evidence" value="ECO:0007669"/>
    <property type="project" value="InterPro"/>
</dbReference>
<dbReference type="Gene3D" id="3.40.50.300">
    <property type="entry name" value="P-loop containing nucleotide triphosphate hydrolases"/>
    <property type="match status" value="1"/>
</dbReference>
<keyword evidence="2" id="KW-0547">Nucleotide-binding</keyword>
<dbReference type="GO" id="GO:0005524">
    <property type="term" value="F:ATP binding"/>
    <property type="evidence" value="ECO:0007669"/>
    <property type="project" value="UniProtKB-KW"/>
</dbReference>
<dbReference type="RefSeq" id="WP_259314759.1">
    <property type="nucleotide sequence ID" value="NZ_CP087164.1"/>
</dbReference>
<dbReference type="PROSITE" id="PS50893">
    <property type="entry name" value="ABC_TRANSPORTER_2"/>
    <property type="match status" value="1"/>
</dbReference>
<evidence type="ECO:0000256" key="1">
    <source>
        <dbReference type="ARBA" id="ARBA00022448"/>
    </source>
</evidence>
<dbReference type="Pfam" id="PF00005">
    <property type="entry name" value="ABC_tran"/>
    <property type="match status" value="1"/>
</dbReference>
<evidence type="ECO:0000313" key="7">
    <source>
        <dbReference type="Proteomes" id="UP001162834"/>
    </source>
</evidence>
<dbReference type="PANTHER" id="PTHR43423">
    <property type="entry name" value="ABC TRANSPORTER I FAMILY MEMBER 17"/>
    <property type="match status" value="1"/>
</dbReference>